<dbReference type="Pfam" id="PF01885">
    <property type="entry name" value="PTS_2-RNA"/>
    <property type="match status" value="1"/>
</dbReference>
<evidence type="ECO:0000313" key="6">
    <source>
        <dbReference type="EMBL" id="KAB0503568.1"/>
    </source>
</evidence>
<dbReference type="Proteomes" id="UP000182814">
    <property type="component" value="Chromosome I"/>
</dbReference>
<gene>
    <name evidence="5" type="primary">kptA</name>
    <name evidence="6" type="ORF">F7R14_17620</name>
    <name evidence="7" type="ORF">SAMN04490191_4854</name>
</gene>
<dbReference type="EMBL" id="LT629746">
    <property type="protein sequence ID" value="SDT50937.1"/>
    <property type="molecule type" value="Genomic_DNA"/>
</dbReference>
<evidence type="ECO:0000313" key="8">
    <source>
        <dbReference type="Proteomes" id="UP000182814"/>
    </source>
</evidence>
<comment type="similarity">
    <text evidence="1 5">Belongs to the KptA/TPT1 family.</text>
</comment>
<keyword evidence="8" id="KW-1185">Reference proteome</keyword>
<dbReference type="PANTHER" id="PTHR12684">
    <property type="entry name" value="PUTATIVE PHOSPHOTRANSFERASE"/>
    <property type="match status" value="1"/>
</dbReference>
<evidence type="ECO:0000256" key="5">
    <source>
        <dbReference type="HAMAP-Rule" id="MF_00299"/>
    </source>
</evidence>
<keyword evidence="2 5" id="KW-0808">Transferase</keyword>
<dbReference type="InterPro" id="IPR042080">
    <property type="entry name" value="RNA_2'-PTrans_N"/>
</dbReference>
<reference evidence="6 9" key="3">
    <citation type="submission" date="2019-09" db="EMBL/GenBank/DDBJ databases">
        <title>Draft genome sequences of 48 bacterial type strains from the CCUG.</title>
        <authorList>
            <person name="Tunovic T."/>
            <person name="Pineiro-Iglesias B."/>
            <person name="Unosson C."/>
            <person name="Inganas E."/>
            <person name="Ohlen M."/>
            <person name="Cardew S."/>
            <person name="Jensie-Markopoulos S."/>
            <person name="Salva-Serra F."/>
            <person name="Jaen-Luchoro D."/>
            <person name="Karlsson R."/>
            <person name="Svensson-Stadler L."/>
            <person name="Chun J."/>
            <person name="Moore E."/>
        </authorList>
    </citation>
    <scope>NUCLEOTIDE SEQUENCE [LARGE SCALE GENOMIC DNA]</scope>
    <source>
        <strain evidence="6 9">CCUG 51522</strain>
    </source>
</reference>
<comment type="function">
    <text evidence="4 5">Removes the 2'-phosphate from RNA via an intermediate in which the phosphate is ADP-ribosylated by NAD followed by a presumed transesterification to release the RNA and generate ADP-ribose 1''-2''-cyclic phosphate (APPR&gt;P). May function as an ADP-ribosylase.</text>
</comment>
<reference evidence="8" key="2">
    <citation type="submission" date="2016-10" db="EMBL/GenBank/DDBJ databases">
        <authorList>
            <person name="Varghese N."/>
            <person name="Submissions S."/>
        </authorList>
    </citation>
    <scope>NUCLEOTIDE SEQUENCE [LARGE SCALE GENOMIC DNA]</scope>
    <source>
        <strain evidence="8">BS3782</strain>
    </source>
</reference>
<dbReference type="GO" id="GO:0003950">
    <property type="term" value="F:NAD+ poly-ADP-ribosyltransferase activity"/>
    <property type="evidence" value="ECO:0007669"/>
    <property type="project" value="InterPro"/>
</dbReference>
<dbReference type="HAMAP" id="MF_00299">
    <property type="entry name" value="KptA"/>
    <property type="match status" value="1"/>
</dbReference>
<dbReference type="InterPro" id="IPR022928">
    <property type="entry name" value="RNA_2'-PTrans_KptA"/>
</dbReference>
<dbReference type="EMBL" id="VZPO01000006">
    <property type="protein sequence ID" value="KAB0503568.1"/>
    <property type="molecule type" value="Genomic_DNA"/>
</dbReference>
<organism evidence="7 8">
    <name type="scientific">Pseudomonas lini</name>
    <dbReference type="NCBI Taxonomy" id="163011"/>
    <lineage>
        <taxon>Bacteria</taxon>
        <taxon>Pseudomonadati</taxon>
        <taxon>Pseudomonadota</taxon>
        <taxon>Gammaproteobacteria</taxon>
        <taxon>Pseudomonadales</taxon>
        <taxon>Pseudomonadaceae</taxon>
        <taxon>Pseudomonas</taxon>
    </lineage>
</organism>
<keyword evidence="3 5" id="KW-0520">NAD</keyword>
<name>A0A1H2AYU9_9PSED</name>
<dbReference type="EC" id="2.7.1.-" evidence="5"/>
<dbReference type="Gene3D" id="3.20.170.30">
    <property type="match status" value="1"/>
</dbReference>
<dbReference type="PANTHER" id="PTHR12684:SF2">
    <property type="entry name" value="TRNA 2'-PHOSPHOTRANSFERASE 1"/>
    <property type="match status" value="1"/>
</dbReference>
<dbReference type="InterPro" id="IPR002745">
    <property type="entry name" value="Ptrans_KptA/Tpt1"/>
</dbReference>
<evidence type="ECO:0000256" key="3">
    <source>
        <dbReference type="ARBA" id="ARBA00023027"/>
    </source>
</evidence>
<proteinExistence type="inferred from homology"/>
<dbReference type="InterPro" id="IPR042081">
    <property type="entry name" value="RNA_2'-PTrans_C"/>
</dbReference>
<protein>
    <recommendedName>
        <fullName evidence="5">Probable RNA 2'-phosphotransferase</fullName>
        <ecNumber evidence="5">2.7.1.-</ecNumber>
    </recommendedName>
</protein>
<dbReference type="SUPFAM" id="SSF56399">
    <property type="entry name" value="ADP-ribosylation"/>
    <property type="match status" value="1"/>
</dbReference>
<evidence type="ECO:0000313" key="9">
    <source>
        <dbReference type="Proteomes" id="UP000434925"/>
    </source>
</evidence>
<evidence type="ECO:0000256" key="1">
    <source>
        <dbReference type="ARBA" id="ARBA00009836"/>
    </source>
</evidence>
<dbReference type="AlphaFoldDB" id="A0A1H2AYU9"/>
<reference evidence="7" key="1">
    <citation type="submission" date="2016-10" db="EMBL/GenBank/DDBJ databases">
        <authorList>
            <person name="de Groot N.N."/>
        </authorList>
    </citation>
    <scope>NUCLEOTIDE SEQUENCE [LARGE SCALE GENOMIC DNA]</scope>
    <source>
        <strain evidence="7">BS3782</strain>
    </source>
</reference>
<sequence length="184" mass="20882">MSDEVNALSKFLSYVLRHKPECIGLELDREGWAVVAELIAGAAEKGVCINSSKVQELVSLSDKKRFEISSDGLRVRAIQGHSTKLVRRNYVEFKPPLFLYHGTATRFLDSIRQHGLNAGERHHVHLTQDKDSALEVGRRYGKVVILKVSSRSMHVEGYKFFKTENNVWLTTCVPPEFITEVELE</sequence>
<dbReference type="RefSeq" id="WP_082157832.1">
    <property type="nucleotide sequence ID" value="NZ_JYLB01000003.1"/>
</dbReference>
<evidence type="ECO:0000313" key="7">
    <source>
        <dbReference type="EMBL" id="SDT50937.1"/>
    </source>
</evidence>
<evidence type="ECO:0000256" key="4">
    <source>
        <dbReference type="ARBA" id="ARBA00025212"/>
    </source>
</evidence>
<accession>A0A1H2AYU9</accession>
<evidence type="ECO:0000256" key="2">
    <source>
        <dbReference type="ARBA" id="ARBA00022679"/>
    </source>
</evidence>
<dbReference type="GO" id="GO:0000215">
    <property type="term" value="F:tRNA 2'-phosphotransferase activity"/>
    <property type="evidence" value="ECO:0007669"/>
    <property type="project" value="TreeGrafter"/>
</dbReference>
<dbReference type="GO" id="GO:0006388">
    <property type="term" value="P:tRNA splicing, via endonucleolytic cleavage and ligation"/>
    <property type="evidence" value="ECO:0007669"/>
    <property type="project" value="UniProtKB-UniRule"/>
</dbReference>
<dbReference type="Proteomes" id="UP000434925">
    <property type="component" value="Unassembled WGS sequence"/>
</dbReference>
<dbReference type="Gene3D" id="1.10.10.970">
    <property type="entry name" value="RNA 2'-phosphotransferase, Tpt1/KptA family, N-terminal domain"/>
    <property type="match status" value="1"/>
</dbReference>